<organism evidence="3 4">
    <name type="scientific">Crassostrea virginica</name>
    <name type="common">Eastern oyster</name>
    <dbReference type="NCBI Taxonomy" id="6565"/>
    <lineage>
        <taxon>Eukaryota</taxon>
        <taxon>Metazoa</taxon>
        <taxon>Spiralia</taxon>
        <taxon>Lophotrochozoa</taxon>
        <taxon>Mollusca</taxon>
        <taxon>Bivalvia</taxon>
        <taxon>Autobranchia</taxon>
        <taxon>Pteriomorphia</taxon>
        <taxon>Ostreida</taxon>
        <taxon>Ostreoidea</taxon>
        <taxon>Ostreidae</taxon>
        <taxon>Crassostrea</taxon>
    </lineage>
</organism>
<sequence length="307" mass="35454">MWNRQRKRKKKANTQSSVLSPGRPWVLTKANIRIADERASSIEYSHNQEIVPGPHFTKPWTLRTMNAKLQFVTSGAFEWCIRDLLPQRQEGTLHRLCDVIKKMVSPQLAVHELPRLQAETHEALSLLERDFPLALQNLTTHLLHHIVDDLANYGPMYGRWLFPYERANGWITRQCLRKGMEESTVMETYVIYDWCVYMILSGRFNPGELFGSERTLVKASQKIMDQMDEGCSPTCTTQQQHATSPLTPEMESFMLNFYLSDLKLCTMLAGFSKTVTENHNILDITDQDGRRSLCWQQTQRSKAAVCN</sequence>
<name>A0A8B8C7U0_CRAVI</name>
<reference evidence="4" key="1">
    <citation type="submission" date="2025-08" db="UniProtKB">
        <authorList>
            <consortium name="RefSeq"/>
        </authorList>
    </citation>
    <scope>IDENTIFICATION</scope>
    <source>
        <tissue evidence="4">Whole sample</tissue>
    </source>
</reference>
<evidence type="ECO:0000313" key="4">
    <source>
        <dbReference type="RefSeq" id="XP_022311179.1"/>
    </source>
</evidence>
<accession>A0A8B8C7U0</accession>
<dbReference type="InterPro" id="IPR025452">
    <property type="entry name" value="DUF4218"/>
</dbReference>
<dbReference type="GeneID" id="111116474"/>
<dbReference type="OrthoDB" id="6117453at2759"/>
<dbReference type="Pfam" id="PF13960">
    <property type="entry name" value="DUF4218"/>
    <property type="match status" value="1"/>
</dbReference>
<dbReference type="AlphaFoldDB" id="A0A8B8C7U0"/>
<feature type="compositionally biased region" description="Basic residues" evidence="1">
    <location>
        <begin position="1"/>
        <end position="12"/>
    </location>
</feature>
<evidence type="ECO:0000313" key="3">
    <source>
        <dbReference type="Proteomes" id="UP000694844"/>
    </source>
</evidence>
<evidence type="ECO:0000256" key="1">
    <source>
        <dbReference type="SAM" id="MobiDB-lite"/>
    </source>
</evidence>
<dbReference type="Proteomes" id="UP000694844">
    <property type="component" value="Chromosome 10"/>
</dbReference>
<feature type="domain" description="DUF4218" evidence="2">
    <location>
        <begin position="104"/>
        <end position="193"/>
    </location>
</feature>
<dbReference type="RefSeq" id="XP_022311179.1">
    <property type="nucleotide sequence ID" value="XM_022455471.1"/>
</dbReference>
<protein>
    <submittedName>
        <fullName evidence="4">Uncharacterized protein LOC111116474</fullName>
    </submittedName>
</protein>
<evidence type="ECO:0000259" key="2">
    <source>
        <dbReference type="Pfam" id="PF13960"/>
    </source>
</evidence>
<proteinExistence type="predicted"/>
<gene>
    <name evidence="4" type="primary">LOC111116474</name>
</gene>
<dbReference type="KEGG" id="cvn:111116474"/>
<feature type="region of interest" description="Disordered" evidence="1">
    <location>
        <begin position="1"/>
        <end position="20"/>
    </location>
</feature>
<keyword evidence="3" id="KW-1185">Reference proteome</keyword>